<organism evidence="1 2">
    <name type="scientific">Seonamhaeicola marinus</name>
    <dbReference type="NCBI Taxonomy" id="1912246"/>
    <lineage>
        <taxon>Bacteria</taxon>
        <taxon>Pseudomonadati</taxon>
        <taxon>Bacteroidota</taxon>
        <taxon>Flavobacteriia</taxon>
        <taxon>Flavobacteriales</taxon>
        <taxon>Flavobacteriaceae</taxon>
    </lineage>
</organism>
<dbReference type="AlphaFoldDB" id="A0A5D0HGB8"/>
<accession>A0A5D0HGB8</accession>
<protein>
    <submittedName>
        <fullName evidence="1">Uncharacterized protein</fullName>
    </submittedName>
</protein>
<dbReference type="Proteomes" id="UP000323930">
    <property type="component" value="Unassembled WGS sequence"/>
</dbReference>
<comment type="caution">
    <text evidence="1">The sequence shown here is derived from an EMBL/GenBank/DDBJ whole genome shotgun (WGS) entry which is preliminary data.</text>
</comment>
<dbReference type="EMBL" id="VSDQ01000729">
    <property type="protein sequence ID" value="TYA69980.1"/>
    <property type="molecule type" value="Genomic_DNA"/>
</dbReference>
<dbReference type="OrthoDB" id="1444155at2"/>
<keyword evidence="2" id="KW-1185">Reference proteome</keyword>
<evidence type="ECO:0000313" key="1">
    <source>
        <dbReference type="EMBL" id="TYA69980.1"/>
    </source>
</evidence>
<reference evidence="1 2" key="1">
    <citation type="submission" date="2019-08" db="EMBL/GenBank/DDBJ databases">
        <title>Seonamhaeicola sediminis sp. nov., isolated from marine sediment.</title>
        <authorList>
            <person name="Cao W.R."/>
        </authorList>
    </citation>
    <scope>NUCLEOTIDE SEQUENCE [LARGE SCALE GENOMIC DNA]</scope>
    <source>
        <strain evidence="1 2">B011</strain>
    </source>
</reference>
<sequence>MIVGDYIENIECESFLDPETGRVRIRPLPNQDVPTNLVIECSRTFRDTAKYPLGTKFKTENVKVCQKDVGRIYLRAQDQMLYKI</sequence>
<dbReference type="RefSeq" id="WP_148545260.1">
    <property type="nucleotide sequence ID" value="NZ_VSDQ01000729.1"/>
</dbReference>
<gene>
    <name evidence="1" type="ORF">FUA24_22080</name>
</gene>
<name>A0A5D0HGB8_9FLAO</name>
<evidence type="ECO:0000313" key="2">
    <source>
        <dbReference type="Proteomes" id="UP000323930"/>
    </source>
</evidence>
<proteinExistence type="predicted"/>